<dbReference type="EMBL" id="JAFLQW010000590">
    <property type="protein sequence ID" value="MBO0351820.1"/>
    <property type="molecule type" value="Genomic_DNA"/>
</dbReference>
<reference evidence="2 3" key="1">
    <citation type="submission" date="2021-03" db="EMBL/GenBank/DDBJ databases">
        <title>Metabolic Capacity of the Antarctic Cyanobacterium Phormidium pseudopriestleyi that Sustains Oxygenic Photosynthesis in the Presence of Hydrogen Sulfide.</title>
        <authorList>
            <person name="Lumian J.E."/>
            <person name="Jungblut A.D."/>
            <person name="Dillon M.L."/>
            <person name="Hawes I."/>
            <person name="Doran P.T."/>
            <person name="Mackey T.J."/>
            <person name="Dick G.J."/>
            <person name="Grettenberger C.L."/>
            <person name="Sumner D.Y."/>
        </authorList>
    </citation>
    <scope>NUCLEOTIDE SEQUENCE [LARGE SCALE GENOMIC DNA]</scope>
    <source>
        <strain evidence="2 3">FRX01</strain>
    </source>
</reference>
<evidence type="ECO:0000259" key="1">
    <source>
        <dbReference type="Pfam" id="PF13304"/>
    </source>
</evidence>
<name>A0ABS3FXI3_9CYAN</name>
<dbReference type="Proteomes" id="UP000664844">
    <property type="component" value="Unassembled WGS sequence"/>
</dbReference>
<accession>A0ABS3FXI3</accession>
<dbReference type="PANTHER" id="PTHR32182:SF22">
    <property type="entry name" value="ATP-DEPENDENT ENDONUCLEASE, OLD FAMILY-RELATED"/>
    <property type="match status" value="1"/>
</dbReference>
<proteinExistence type="predicted"/>
<dbReference type="Gene3D" id="3.40.50.300">
    <property type="entry name" value="P-loop containing nucleotide triphosphate hydrolases"/>
    <property type="match status" value="1"/>
</dbReference>
<organism evidence="2 3">
    <name type="scientific">Phormidium pseudopriestleyi FRX01</name>
    <dbReference type="NCBI Taxonomy" id="1759528"/>
    <lineage>
        <taxon>Bacteria</taxon>
        <taxon>Bacillati</taxon>
        <taxon>Cyanobacteriota</taxon>
        <taxon>Cyanophyceae</taxon>
        <taxon>Oscillatoriophycideae</taxon>
        <taxon>Oscillatoriales</taxon>
        <taxon>Oscillatoriaceae</taxon>
        <taxon>Phormidium</taxon>
    </lineage>
</organism>
<evidence type="ECO:0000313" key="3">
    <source>
        <dbReference type="Proteomes" id="UP000664844"/>
    </source>
</evidence>
<feature type="domain" description="ATPase AAA-type core" evidence="1">
    <location>
        <begin position="23"/>
        <end position="391"/>
    </location>
</feature>
<evidence type="ECO:0000313" key="2">
    <source>
        <dbReference type="EMBL" id="MBO0351820.1"/>
    </source>
</evidence>
<keyword evidence="3" id="KW-1185">Reference proteome</keyword>
<dbReference type="RefSeq" id="WP_207090250.1">
    <property type="nucleotide sequence ID" value="NZ_JAFLQW010000590.1"/>
</dbReference>
<gene>
    <name evidence="2" type="ORF">J0895_22600</name>
</gene>
<sequence>MLTRIEIDGFKSFEQFSLDVAPFTVILGPNASGKSNLFDAILLLSQLAATDLRSALKGLRGEPLELFRRQADGSSSPQMSFAVELLLAPQVRDSWGEVVELSHSRVRYEVQIEYRKGDRNIDHLRITQESVIPILKTEDQWCSTNPSIDASFSELFLKYNRREPWLTTEEQEGKRIFKIAPDGRPGKTLSAESAEATILGSITSAEFPHLYAVRQELLSWRFLQLDPVALRHPSSRAAPLDLAPDGGNLAAVLARIQGETATDIQPKGVLADIAADLSYLVPSVMDISVEEDPKYGEYRVNLAMREGQSFSSRVVSDGTLRLLALLTLLNDPNLRGLICFEEPENGIHPLRLKAAIARIRELAINPFSKDIDPEQPLAQILLNSHSPVVLSSLEDGEAVFADMVSLIDPHTQQINRKTRMRPVKFNGTGVSGESAHFVRGYEVNRYLHSVEREG</sequence>
<dbReference type="InterPro" id="IPR027417">
    <property type="entry name" value="P-loop_NTPase"/>
</dbReference>
<dbReference type="Pfam" id="PF13304">
    <property type="entry name" value="AAA_21"/>
    <property type="match status" value="1"/>
</dbReference>
<dbReference type="SUPFAM" id="SSF52540">
    <property type="entry name" value="P-loop containing nucleoside triphosphate hydrolases"/>
    <property type="match status" value="1"/>
</dbReference>
<dbReference type="PANTHER" id="PTHR32182">
    <property type="entry name" value="DNA REPLICATION AND REPAIR PROTEIN RECF"/>
    <property type="match status" value="1"/>
</dbReference>
<comment type="caution">
    <text evidence="2">The sequence shown here is derived from an EMBL/GenBank/DDBJ whole genome shotgun (WGS) entry which is preliminary data.</text>
</comment>
<dbReference type="InterPro" id="IPR003959">
    <property type="entry name" value="ATPase_AAA_core"/>
</dbReference>
<protein>
    <submittedName>
        <fullName evidence="2">AAA family ATPase</fullName>
    </submittedName>
</protein>